<evidence type="ECO:0000256" key="2">
    <source>
        <dbReference type="ARBA" id="ARBA00022679"/>
    </source>
</evidence>
<evidence type="ECO:0000256" key="3">
    <source>
        <dbReference type="ARBA" id="ARBA00023066"/>
    </source>
</evidence>
<dbReference type="CDD" id="cd02440">
    <property type="entry name" value="AdoMet_MTases"/>
    <property type="match status" value="1"/>
</dbReference>
<comment type="function">
    <text evidence="5">Catalyzes the irreversible transfer of a propylamine group from the amino donor S-adenosylmethioninamine (decarboxy-AdoMet) to putrescine (1,4-diaminobutane) to yield spermidine.</text>
</comment>
<accession>A0A0C2DBR1</accession>
<evidence type="ECO:0000256" key="1">
    <source>
        <dbReference type="ARBA" id="ARBA00007867"/>
    </source>
</evidence>
<feature type="binding site" evidence="5">
    <location>
        <position position="65"/>
    </location>
    <ligand>
        <name>spermidine</name>
        <dbReference type="ChEBI" id="CHEBI:57834"/>
    </ligand>
</feature>
<dbReference type="AlphaFoldDB" id="A0A0C2DBR1"/>
<dbReference type="GO" id="GO:0004766">
    <property type="term" value="F:spermidine synthase activity"/>
    <property type="evidence" value="ECO:0007669"/>
    <property type="project" value="UniProtKB-UniRule"/>
</dbReference>
<dbReference type="PANTHER" id="PTHR43317">
    <property type="entry name" value="THERMOSPERMINE SYNTHASE ACAULIS5"/>
    <property type="match status" value="1"/>
</dbReference>
<dbReference type="Proteomes" id="UP000031599">
    <property type="component" value="Unassembled WGS sequence"/>
</dbReference>
<name>A0A0C2DBR1_9BACT</name>
<feature type="binding site" evidence="5">
    <location>
        <position position="10"/>
    </location>
    <ligand>
        <name>S-methyl-5'-thioadenosine</name>
        <dbReference type="ChEBI" id="CHEBI:17509"/>
    </ligand>
</feature>
<keyword evidence="4 5" id="KW-0620">Polyamine biosynthesis</keyword>
<dbReference type="SUPFAM" id="SSF53335">
    <property type="entry name" value="S-adenosyl-L-methionine-dependent methyltransferases"/>
    <property type="match status" value="1"/>
</dbReference>
<dbReference type="UniPathway" id="UPA00248">
    <property type="reaction ID" value="UER00314"/>
</dbReference>
<comment type="caution">
    <text evidence="8">The sequence shown here is derived from an EMBL/GenBank/DDBJ whole genome shotgun (WGS) entry which is preliminary data.</text>
</comment>
<feature type="binding site" evidence="5">
    <location>
        <position position="85"/>
    </location>
    <ligand>
        <name>S-methyl-5'-thioadenosine</name>
        <dbReference type="ChEBI" id="CHEBI:17509"/>
    </ligand>
</feature>
<dbReference type="InterPro" id="IPR030374">
    <property type="entry name" value="PABS"/>
</dbReference>
<dbReference type="PROSITE" id="PS51006">
    <property type="entry name" value="PABS_2"/>
    <property type="match status" value="1"/>
</dbReference>
<feature type="binding site" evidence="5">
    <location>
        <begin position="119"/>
        <end position="120"/>
    </location>
    <ligand>
        <name>S-methyl-5'-thioadenosine</name>
        <dbReference type="ChEBI" id="CHEBI:17509"/>
    </ligand>
</feature>
<evidence type="ECO:0000313" key="9">
    <source>
        <dbReference type="Proteomes" id="UP000031599"/>
    </source>
</evidence>
<dbReference type="EMBL" id="JMCC02000008">
    <property type="protein sequence ID" value="KIG18875.1"/>
    <property type="molecule type" value="Genomic_DNA"/>
</dbReference>
<dbReference type="PANTHER" id="PTHR43317:SF1">
    <property type="entry name" value="THERMOSPERMINE SYNTHASE ACAULIS5"/>
    <property type="match status" value="1"/>
</dbReference>
<gene>
    <name evidence="5" type="primary">speE</name>
    <name evidence="8" type="ORF">DB30_07211</name>
</gene>
<dbReference type="InterPro" id="IPR001045">
    <property type="entry name" value="Spermi_synthase"/>
</dbReference>
<comment type="subunit">
    <text evidence="5">Homodimer or homotetramer.</text>
</comment>
<evidence type="ECO:0000256" key="5">
    <source>
        <dbReference type="HAMAP-Rule" id="MF_00198"/>
    </source>
</evidence>
<feature type="domain" description="PABS" evidence="7">
    <location>
        <begin position="1"/>
        <end position="222"/>
    </location>
</feature>
<evidence type="ECO:0000256" key="4">
    <source>
        <dbReference type="ARBA" id="ARBA00023115"/>
    </source>
</evidence>
<dbReference type="GO" id="GO:0010487">
    <property type="term" value="F:thermospermine synthase activity"/>
    <property type="evidence" value="ECO:0007669"/>
    <property type="project" value="UniProtKB-ARBA"/>
</dbReference>
<proteinExistence type="inferred from homology"/>
<sequence>MLFSQRSPFQDIVLAQEPSGHINLTLDDVWQFRSQDEHVFHEVLADTPIMMAASPASVLILGGGDGLALRNVLRYPAVRQVTLCELDPCVLTMTRTVPELVALSENSLADPRAQVIAADALAFVETADVRYDVVICDFPAVTSPELSRLFAPAFFRQLAAITHAHSVVSIQVSLDPAGFWPICAAVEASFAWLHPMLANLDAAADVDGGDDDNWADFVIASQTPQVLRTKPAAELRFLSHARVPRLRIKNRAGDRFETDEYGQMPDYR</sequence>
<feature type="binding site" evidence="5">
    <location>
        <position position="41"/>
    </location>
    <ligand>
        <name>spermidine</name>
        <dbReference type="ChEBI" id="CHEBI:57834"/>
    </ligand>
</feature>
<dbReference type="Pfam" id="PF01564">
    <property type="entry name" value="Spermine_synth"/>
    <property type="match status" value="1"/>
</dbReference>
<feature type="active site" description="Proton acceptor" evidence="5 6">
    <location>
        <position position="137"/>
    </location>
</feature>
<evidence type="ECO:0000259" key="7">
    <source>
        <dbReference type="PROSITE" id="PS51006"/>
    </source>
</evidence>
<comment type="catalytic activity">
    <reaction evidence="5">
        <text>S-adenosyl 3-(methylsulfanyl)propylamine + putrescine = S-methyl-5'-thioadenosine + spermidine + H(+)</text>
        <dbReference type="Rhea" id="RHEA:12721"/>
        <dbReference type="ChEBI" id="CHEBI:15378"/>
        <dbReference type="ChEBI" id="CHEBI:17509"/>
        <dbReference type="ChEBI" id="CHEBI:57443"/>
        <dbReference type="ChEBI" id="CHEBI:57834"/>
        <dbReference type="ChEBI" id="CHEBI:326268"/>
        <dbReference type="EC" id="2.5.1.16"/>
    </reaction>
</comment>
<dbReference type="HAMAP" id="MF_00198">
    <property type="entry name" value="Spermidine_synth"/>
    <property type="match status" value="1"/>
</dbReference>
<dbReference type="InterPro" id="IPR029063">
    <property type="entry name" value="SAM-dependent_MTases_sf"/>
</dbReference>
<organism evidence="8 9">
    <name type="scientific">Enhygromyxa salina</name>
    <dbReference type="NCBI Taxonomy" id="215803"/>
    <lineage>
        <taxon>Bacteria</taxon>
        <taxon>Pseudomonadati</taxon>
        <taxon>Myxococcota</taxon>
        <taxon>Polyangia</taxon>
        <taxon>Nannocystales</taxon>
        <taxon>Nannocystaceae</taxon>
        <taxon>Enhygromyxa</taxon>
    </lineage>
</organism>
<dbReference type="EC" id="2.5.1.16" evidence="5"/>
<keyword evidence="3 5" id="KW-0745">Spermidine biosynthesis</keyword>
<evidence type="ECO:0000256" key="6">
    <source>
        <dbReference type="PROSITE-ProRule" id="PRU00354"/>
    </source>
</evidence>
<dbReference type="Gene3D" id="3.40.50.150">
    <property type="entry name" value="Vaccinia Virus protein VP39"/>
    <property type="match status" value="1"/>
</dbReference>
<comment type="similarity">
    <text evidence="1 5">Belongs to the spermidine/spermine synthase family.</text>
</comment>
<keyword evidence="2 5" id="KW-0808">Transferase</keyword>
<feature type="binding site" evidence="5">
    <location>
        <position position="144"/>
    </location>
    <ligand>
        <name>S-methyl-5'-thioadenosine</name>
        <dbReference type="ChEBI" id="CHEBI:17509"/>
    </ligand>
</feature>
<comment type="pathway">
    <text evidence="5">Amine and polyamine biosynthesis; spermidine biosynthesis; spermidine from putrescine: step 1/1.</text>
</comment>
<reference evidence="8 9" key="1">
    <citation type="submission" date="2014-12" db="EMBL/GenBank/DDBJ databases">
        <title>Genome assembly of Enhygromyxa salina DSM 15201.</title>
        <authorList>
            <person name="Sharma G."/>
            <person name="Subramanian S."/>
        </authorList>
    </citation>
    <scope>NUCLEOTIDE SEQUENCE [LARGE SCALE GENOMIC DNA]</scope>
    <source>
        <strain evidence="8 9">DSM 15201</strain>
    </source>
</reference>
<dbReference type="GO" id="GO:0008295">
    <property type="term" value="P:spermidine biosynthetic process"/>
    <property type="evidence" value="ECO:0007669"/>
    <property type="project" value="UniProtKB-UniRule"/>
</dbReference>
<comment type="caution">
    <text evidence="5">Lacks conserved residue(s) required for the propagation of feature annotation.</text>
</comment>
<evidence type="ECO:0000313" key="8">
    <source>
        <dbReference type="EMBL" id="KIG18875.1"/>
    </source>
</evidence>
<protein>
    <recommendedName>
        <fullName evidence="5">Polyamine aminopropyltransferase</fullName>
    </recommendedName>
    <alternativeName>
        <fullName evidence="5">Putrescine aminopropyltransferase</fullName>
        <shortName evidence="5">PAPT</shortName>
    </alternativeName>
    <alternativeName>
        <fullName evidence="5">Spermidine synthase</fullName>
        <shortName evidence="5">SPDS</shortName>
        <shortName evidence="5">SPDSY</shortName>
        <ecNumber evidence="5">2.5.1.16</ecNumber>
    </alternativeName>
</protein>